<reference evidence="9 10" key="1">
    <citation type="submission" date="2016-10" db="EMBL/GenBank/DDBJ databases">
        <authorList>
            <person name="de Groot N.N."/>
        </authorList>
    </citation>
    <scope>NUCLEOTIDE SEQUENCE [LARGE SCALE GENOMIC DNA]</scope>
    <source>
        <strain evidence="9 10">DSM 19182</strain>
    </source>
</reference>
<dbReference type="InterPro" id="IPR047135">
    <property type="entry name" value="YsiQ"/>
</dbReference>
<dbReference type="PIRSF" id="PIRSF006603">
    <property type="entry name" value="DinF"/>
    <property type="match status" value="1"/>
</dbReference>
<feature type="transmembrane region" description="Helical" evidence="7">
    <location>
        <begin position="314"/>
        <end position="337"/>
    </location>
</feature>
<keyword evidence="11" id="KW-1185">Reference proteome</keyword>
<dbReference type="CDD" id="cd13134">
    <property type="entry name" value="MATE_like_8"/>
    <property type="match status" value="1"/>
</dbReference>
<proteinExistence type="predicted"/>
<reference evidence="8 11" key="2">
    <citation type="submission" date="2019-07" db="EMBL/GenBank/DDBJ databases">
        <title>Whole genome shotgun sequence of Alkalibacterium putridalgicola NBRC 103243.</title>
        <authorList>
            <person name="Hosoyama A."/>
            <person name="Uohara A."/>
            <person name="Ohji S."/>
            <person name="Ichikawa N."/>
        </authorList>
    </citation>
    <scope>NUCLEOTIDE SEQUENCE [LARGE SCALE GENOMIC DNA]</scope>
    <source>
        <strain evidence="8 11">NBRC 103243</strain>
    </source>
</reference>
<feature type="transmembrane region" description="Helical" evidence="7">
    <location>
        <begin position="138"/>
        <end position="158"/>
    </location>
</feature>
<keyword evidence="4 7" id="KW-0812">Transmembrane</keyword>
<evidence type="ECO:0000256" key="3">
    <source>
        <dbReference type="ARBA" id="ARBA00022475"/>
    </source>
</evidence>
<evidence type="ECO:0000256" key="1">
    <source>
        <dbReference type="ARBA" id="ARBA00004651"/>
    </source>
</evidence>
<dbReference type="GO" id="GO:0015297">
    <property type="term" value="F:antiporter activity"/>
    <property type="evidence" value="ECO:0007669"/>
    <property type="project" value="InterPro"/>
</dbReference>
<feature type="transmembrane region" description="Helical" evidence="7">
    <location>
        <begin position="15"/>
        <end position="33"/>
    </location>
</feature>
<keyword evidence="3" id="KW-1003">Cell membrane</keyword>
<dbReference type="AlphaFoldDB" id="A0A1H7RAX6"/>
<evidence type="ECO:0000256" key="7">
    <source>
        <dbReference type="SAM" id="Phobius"/>
    </source>
</evidence>
<feature type="transmembrane region" description="Helical" evidence="7">
    <location>
        <begin position="196"/>
        <end position="218"/>
    </location>
</feature>
<dbReference type="EMBL" id="BJUX01000007">
    <property type="protein sequence ID" value="GEK88833.1"/>
    <property type="molecule type" value="Genomic_DNA"/>
</dbReference>
<dbReference type="InterPro" id="IPR002528">
    <property type="entry name" value="MATE_fam"/>
</dbReference>
<feature type="transmembrane region" description="Helical" evidence="7">
    <location>
        <begin position="95"/>
        <end position="118"/>
    </location>
</feature>
<evidence type="ECO:0000256" key="6">
    <source>
        <dbReference type="ARBA" id="ARBA00023136"/>
    </source>
</evidence>
<feature type="transmembrane region" description="Helical" evidence="7">
    <location>
        <begin position="61"/>
        <end position="83"/>
    </location>
</feature>
<comment type="subcellular location">
    <subcellularLocation>
        <location evidence="1">Cell membrane</location>
        <topology evidence="1">Multi-pass membrane protein</topology>
    </subcellularLocation>
</comment>
<evidence type="ECO:0000256" key="5">
    <source>
        <dbReference type="ARBA" id="ARBA00022989"/>
    </source>
</evidence>
<accession>A0A1H7RAX6</accession>
<dbReference type="Proteomes" id="UP000321425">
    <property type="component" value="Unassembled WGS sequence"/>
</dbReference>
<keyword evidence="2" id="KW-0813">Transport</keyword>
<dbReference type="STRING" id="426703.SAMN04488100_10428"/>
<dbReference type="OrthoDB" id="9806302at2"/>
<feature type="transmembrane region" description="Helical" evidence="7">
    <location>
        <begin position="170"/>
        <end position="190"/>
    </location>
</feature>
<evidence type="ECO:0000256" key="4">
    <source>
        <dbReference type="ARBA" id="ARBA00022692"/>
    </source>
</evidence>
<dbReference type="PANTHER" id="PTHR42925:SF1">
    <property type="entry name" value="VIRULENCE FACTOR MVIN"/>
    <property type="match status" value="1"/>
</dbReference>
<feature type="transmembrane region" description="Helical" evidence="7">
    <location>
        <begin position="343"/>
        <end position="367"/>
    </location>
</feature>
<organism evidence="9 10">
    <name type="scientific">Alkalibacterium putridalgicola</name>
    <dbReference type="NCBI Taxonomy" id="426703"/>
    <lineage>
        <taxon>Bacteria</taxon>
        <taxon>Bacillati</taxon>
        <taxon>Bacillota</taxon>
        <taxon>Bacilli</taxon>
        <taxon>Lactobacillales</taxon>
        <taxon>Carnobacteriaceae</taxon>
        <taxon>Alkalibacterium</taxon>
    </lineage>
</organism>
<evidence type="ECO:0000313" key="10">
    <source>
        <dbReference type="Proteomes" id="UP000198548"/>
    </source>
</evidence>
<dbReference type="PANTHER" id="PTHR42925">
    <property type="entry name" value="MULTIDRUG AND TOXIN EFFLUX PROTEIN MATE FAMILY"/>
    <property type="match status" value="1"/>
</dbReference>
<evidence type="ECO:0000313" key="9">
    <source>
        <dbReference type="EMBL" id="SEL57312.1"/>
    </source>
</evidence>
<dbReference type="Pfam" id="PF01554">
    <property type="entry name" value="MatE"/>
    <property type="match status" value="2"/>
</dbReference>
<evidence type="ECO:0000313" key="11">
    <source>
        <dbReference type="Proteomes" id="UP000321425"/>
    </source>
</evidence>
<name>A0A1H7RAX6_9LACT</name>
<protein>
    <submittedName>
        <fullName evidence="9">Putative efflux protein, MATE family</fullName>
    </submittedName>
    <submittedName>
        <fullName evidence="8">Transporter YisQ</fullName>
    </submittedName>
</protein>
<evidence type="ECO:0000313" key="8">
    <source>
        <dbReference type="EMBL" id="GEK88833.1"/>
    </source>
</evidence>
<dbReference type="InterPro" id="IPR048279">
    <property type="entry name" value="MdtK-like"/>
</dbReference>
<feature type="transmembrane region" description="Helical" evidence="7">
    <location>
        <begin position="286"/>
        <end position="307"/>
    </location>
</feature>
<dbReference type="EMBL" id="FOBL01000004">
    <property type="protein sequence ID" value="SEL57312.1"/>
    <property type="molecule type" value="Genomic_DNA"/>
</dbReference>
<gene>
    <name evidence="8" type="primary">yisQ</name>
    <name evidence="8" type="ORF">APU01nite_08720</name>
    <name evidence="9" type="ORF">SAMN04488100_10428</name>
</gene>
<dbReference type="RefSeq" id="WP_091486813.1">
    <property type="nucleotide sequence ID" value="NZ_BJUX01000007.1"/>
</dbReference>
<dbReference type="NCBIfam" id="TIGR00797">
    <property type="entry name" value="matE"/>
    <property type="match status" value="1"/>
</dbReference>
<keyword evidence="6 7" id="KW-0472">Membrane</keyword>
<dbReference type="GO" id="GO:0042910">
    <property type="term" value="F:xenobiotic transmembrane transporter activity"/>
    <property type="evidence" value="ECO:0007669"/>
    <property type="project" value="InterPro"/>
</dbReference>
<dbReference type="Proteomes" id="UP000198548">
    <property type="component" value="Unassembled WGS sequence"/>
</dbReference>
<evidence type="ECO:0000256" key="2">
    <source>
        <dbReference type="ARBA" id="ARBA00022448"/>
    </source>
</evidence>
<dbReference type="GO" id="GO:0005886">
    <property type="term" value="C:plasma membrane"/>
    <property type="evidence" value="ECO:0007669"/>
    <property type="project" value="UniProtKB-SubCell"/>
</dbReference>
<keyword evidence="5 7" id="KW-1133">Transmembrane helix</keyword>
<sequence length="458" mass="50414">MDIQMVDNKASAKKYLFLITWPIFIEVFLQMLMKLTDVFMLSFVSDAAVAAVGVVNQLMTFMFVLFNFTAMGAGVVVSQYVGAKQPESVKKTISTALAINLLFGLSISLFVGFNRAFLLNLFSLEKNLFVHANNYTSIVGFALFAQAMILTISSILQAMGYTKDVMKSVLIMNILNVFGNYVFIFGALGFPQLGVTGVAISTASVRIVVMLGMLILLFKRSPIKIPFKSFFKLEKEFIEKILAIGVPSAGEHLSYNLSQIVLTIMITTLGATALATRVYIYNFMSVLTVFSMAITKGTQIFIGQLVGARKQGEAYHYMFTGLKIALLITVVIGSLFAGFGRQIFGIFSSNPSVIALGSLILVLELIIQPARTGNLIIISALRAAGDAKFPVLIGITVMWGVLVPLGYLFSIQLGWGLPGIWLAMIIDEWIRSSLMLRRWKNKRWLDKSIAQAKLEACK</sequence>
<feature type="transmembrane region" description="Helical" evidence="7">
    <location>
        <begin position="387"/>
        <end position="407"/>
    </location>
</feature>